<proteinExistence type="predicted"/>
<evidence type="ECO:0000313" key="1">
    <source>
        <dbReference type="EMBL" id="EFN60229.1"/>
    </source>
</evidence>
<dbReference type="EMBL" id="GL445059">
    <property type="protein sequence ID" value="EFN60229.1"/>
    <property type="molecule type" value="Genomic_DNA"/>
</dbReference>
<sequence length="81" mass="9050">MVRSIKRIYCRAEPKLIGTSRKAQWRQKQEKGKCLRKSLCGGGKWDVIVLNGPDARGSNADPLKALLAEPILAANSRRLYV</sequence>
<organism evidence="2">
    <name type="scientific">Camponotus floridanus</name>
    <name type="common">Florida carpenter ant</name>
    <dbReference type="NCBI Taxonomy" id="104421"/>
    <lineage>
        <taxon>Eukaryota</taxon>
        <taxon>Metazoa</taxon>
        <taxon>Ecdysozoa</taxon>
        <taxon>Arthropoda</taxon>
        <taxon>Hexapoda</taxon>
        <taxon>Insecta</taxon>
        <taxon>Pterygota</taxon>
        <taxon>Neoptera</taxon>
        <taxon>Endopterygota</taxon>
        <taxon>Hymenoptera</taxon>
        <taxon>Apocrita</taxon>
        <taxon>Aculeata</taxon>
        <taxon>Formicoidea</taxon>
        <taxon>Formicidae</taxon>
        <taxon>Formicinae</taxon>
        <taxon>Camponotus</taxon>
    </lineage>
</organism>
<evidence type="ECO:0000313" key="2">
    <source>
        <dbReference type="Proteomes" id="UP000000311"/>
    </source>
</evidence>
<accession>E2B254</accession>
<protein>
    <submittedName>
        <fullName evidence="1">Uncharacterized protein</fullName>
    </submittedName>
</protein>
<reference evidence="1 2" key="1">
    <citation type="journal article" date="2010" name="Science">
        <title>Genomic comparison of the ants Camponotus floridanus and Harpegnathos saltator.</title>
        <authorList>
            <person name="Bonasio R."/>
            <person name="Zhang G."/>
            <person name="Ye C."/>
            <person name="Mutti N.S."/>
            <person name="Fang X."/>
            <person name="Qin N."/>
            <person name="Donahue G."/>
            <person name="Yang P."/>
            <person name="Li Q."/>
            <person name="Li C."/>
            <person name="Zhang P."/>
            <person name="Huang Z."/>
            <person name="Berger S.L."/>
            <person name="Reinberg D."/>
            <person name="Wang J."/>
            <person name="Liebig J."/>
        </authorList>
    </citation>
    <scope>NUCLEOTIDE SEQUENCE [LARGE SCALE GENOMIC DNA]</scope>
    <source>
        <strain evidence="2">C129</strain>
    </source>
</reference>
<dbReference type="AlphaFoldDB" id="E2B254"/>
<dbReference type="Proteomes" id="UP000000311">
    <property type="component" value="Unassembled WGS sequence"/>
</dbReference>
<keyword evidence="2" id="KW-1185">Reference proteome</keyword>
<gene>
    <name evidence="1" type="ORF">EAG_00967</name>
</gene>
<name>E2B254_CAMFO</name>
<dbReference type="InParanoid" id="E2B254"/>